<dbReference type="Gene3D" id="3.30.559.30">
    <property type="entry name" value="Nonribosomal peptide synthetase, condensation domain"/>
    <property type="match status" value="2"/>
</dbReference>
<protein>
    <recommendedName>
        <fullName evidence="1">Condensation domain-containing protein</fullName>
    </recommendedName>
</protein>
<evidence type="ECO:0000259" key="1">
    <source>
        <dbReference type="Pfam" id="PF00668"/>
    </source>
</evidence>
<dbReference type="PANTHER" id="PTHR45527">
    <property type="entry name" value="NONRIBOSOMAL PEPTIDE SYNTHETASE"/>
    <property type="match status" value="1"/>
</dbReference>
<dbReference type="InterPro" id="IPR001242">
    <property type="entry name" value="Condensation_dom"/>
</dbReference>
<dbReference type="RefSeq" id="WP_343796329.1">
    <property type="nucleotide sequence ID" value="NZ_BAAAGF010000001.1"/>
</dbReference>
<dbReference type="Gene3D" id="3.30.559.10">
    <property type="entry name" value="Chloramphenicol acetyltransferase-like domain"/>
    <property type="match status" value="1"/>
</dbReference>
<organism evidence="2 3">
    <name type="scientific">Gaetbulibacter jejuensis</name>
    <dbReference type="NCBI Taxonomy" id="584607"/>
    <lineage>
        <taxon>Bacteria</taxon>
        <taxon>Pseudomonadati</taxon>
        <taxon>Bacteroidota</taxon>
        <taxon>Flavobacteriia</taxon>
        <taxon>Flavobacteriales</taxon>
        <taxon>Flavobacteriaceae</taxon>
        <taxon>Gaetbulibacter</taxon>
    </lineage>
</organism>
<evidence type="ECO:0000313" key="2">
    <source>
        <dbReference type="EMBL" id="GAA0740331.1"/>
    </source>
</evidence>
<feature type="domain" description="Condensation" evidence="1">
    <location>
        <begin position="114"/>
        <end position="266"/>
    </location>
</feature>
<accession>A0ABP3UQ23</accession>
<name>A0ABP3UQ23_9FLAO</name>
<feature type="domain" description="Condensation" evidence="1">
    <location>
        <begin position="336"/>
        <end position="531"/>
    </location>
</feature>
<gene>
    <name evidence="2" type="ORF">GCM10009431_10360</name>
</gene>
<dbReference type="PANTHER" id="PTHR45527:SF1">
    <property type="entry name" value="FATTY ACID SYNTHASE"/>
    <property type="match status" value="1"/>
</dbReference>
<comment type="caution">
    <text evidence="2">The sequence shown here is derived from an EMBL/GenBank/DDBJ whole genome shotgun (WGS) entry which is preliminary data.</text>
</comment>
<evidence type="ECO:0000313" key="3">
    <source>
        <dbReference type="Proteomes" id="UP001500736"/>
    </source>
</evidence>
<reference evidence="3" key="1">
    <citation type="journal article" date="2019" name="Int. J. Syst. Evol. Microbiol.">
        <title>The Global Catalogue of Microorganisms (GCM) 10K type strain sequencing project: providing services to taxonomists for standard genome sequencing and annotation.</title>
        <authorList>
            <consortium name="The Broad Institute Genomics Platform"/>
            <consortium name="The Broad Institute Genome Sequencing Center for Infectious Disease"/>
            <person name="Wu L."/>
            <person name="Ma J."/>
        </authorList>
    </citation>
    <scope>NUCLEOTIDE SEQUENCE [LARGE SCALE GENOMIC DNA]</scope>
    <source>
        <strain evidence="3">JCM 15976</strain>
    </source>
</reference>
<dbReference type="Proteomes" id="UP001500736">
    <property type="component" value="Unassembled WGS sequence"/>
</dbReference>
<sequence>MNDILNKLIKYNIGVKVIDNQIQLDVPKDVNIAPILEEIKLNKEQLILHFKTLKKAVSKGNTPSIQFEKRNFENYVSDGEHKYYELFYQQEKEYIRYKIIGKFDFNIVFTMDFENIEIPIIEKTLATILSRHESLRTQYKFINKLPKQYIVEDYELPIAYHDLKNVSDKDILLPRLRHEAMYRAFDLEKELCSFMTLIRNSDERTTLIFTIHHANADYSSIGILKREILTIIEAYKHYKDNPLRDLKTQYRHYGQWLNSTLNSEEGIKIKNEYLNKIKASVSGSLYEGLIEFLNNHNNTYKRHLQTELNQFKIENRQEIENRAFGKLVNIIPQKGAIYAVTLDDYLIKQIEKAAIIYKVSSFILLLSSFVLASSKFSNKKNARVYIPFSTRVVEEFEPIVGYLNNIVVLCLKVSSEYTLEKFIRYVASEFFKFSEYRLYPSEEILDELDLSLDMLAPMFINYIKYPNPLSSEFIEGHKEDPSCHFNLGMTISEYKNVTLMEIRYNLNTYSKKDIERFTLLYIDILTRMIENND</sequence>
<proteinExistence type="predicted"/>
<dbReference type="EMBL" id="BAAAGF010000001">
    <property type="protein sequence ID" value="GAA0740331.1"/>
    <property type="molecule type" value="Genomic_DNA"/>
</dbReference>
<keyword evidence="3" id="KW-1185">Reference proteome</keyword>
<dbReference type="SUPFAM" id="SSF52777">
    <property type="entry name" value="CoA-dependent acyltransferases"/>
    <property type="match status" value="2"/>
</dbReference>
<dbReference type="InterPro" id="IPR023213">
    <property type="entry name" value="CAT-like_dom_sf"/>
</dbReference>
<dbReference type="Pfam" id="PF00668">
    <property type="entry name" value="Condensation"/>
    <property type="match status" value="2"/>
</dbReference>